<dbReference type="AlphaFoldDB" id="A0A9P8IG49"/>
<name>A0A9P8IG49_9PEZI</name>
<evidence type="ECO:0000256" key="1">
    <source>
        <dbReference type="SAM" id="MobiDB-lite"/>
    </source>
</evidence>
<evidence type="ECO:0000313" key="3">
    <source>
        <dbReference type="Proteomes" id="UP000750711"/>
    </source>
</evidence>
<sequence>MPTTPSPTPIPIPPHSHSASMPIAKHGFSTGSEGSLSRAKNLHDDSLRARHVVWLEQLHHDGQPMLDEFLGRMDARYHDFAETISQIAEVRTFVRTAGLGVVNEDEFSAMIGAVFRRLVVAEELEFEGGDGVRYMRSGSNGMHAQMHGHPWVEDGGVPRDRRFALKPDFFTARVRGVAGEWAPWRDKEMEKERTASSSLPTLPPPVLTNTSNRFAWDDPHVLWEVKSSADTLNATPVLSNLILKATETLRFQWQRHFVLVFLVCGTSLRMLRCE</sequence>
<reference evidence="2" key="1">
    <citation type="submission" date="2021-03" db="EMBL/GenBank/DDBJ databases">
        <title>Comparative genomics and phylogenomic investigation of the class Geoglossomycetes provide insights into ecological specialization and systematics.</title>
        <authorList>
            <person name="Melie T."/>
            <person name="Pirro S."/>
            <person name="Miller A.N."/>
            <person name="Quandt A."/>
        </authorList>
    </citation>
    <scope>NUCLEOTIDE SEQUENCE</scope>
    <source>
        <strain evidence="2">CAQ_001_2017</strain>
    </source>
</reference>
<feature type="region of interest" description="Disordered" evidence="1">
    <location>
        <begin position="1"/>
        <end position="40"/>
    </location>
</feature>
<keyword evidence="3" id="KW-1185">Reference proteome</keyword>
<protein>
    <submittedName>
        <fullName evidence="2">Uncharacterized protein</fullName>
    </submittedName>
</protein>
<accession>A0A9P8IG49</accession>
<feature type="compositionally biased region" description="Pro residues" evidence="1">
    <location>
        <begin position="1"/>
        <end position="14"/>
    </location>
</feature>
<dbReference type="EMBL" id="JAGHQM010001958">
    <property type="protein sequence ID" value="KAH0551525.1"/>
    <property type="molecule type" value="Genomic_DNA"/>
</dbReference>
<gene>
    <name evidence="2" type="ORF">GP486_007258</name>
</gene>
<proteinExistence type="predicted"/>
<evidence type="ECO:0000313" key="2">
    <source>
        <dbReference type="EMBL" id="KAH0551525.1"/>
    </source>
</evidence>
<feature type="compositionally biased region" description="Low complexity" evidence="1">
    <location>
        <begin position="15"/>
        <end position="24"/>
    </location>
</feature>
<dbReference type="Proteomes" id="UP000750711">
    <property type="component" value="Unassembled WGS sequence"/>
</dbReference>
<organism evidence="2 3">
    <name type="scientific">Trichoglossum hirsutum</name>
    <dbReference type="NCBI Taxonomy" id="265104"/>
    <lineage>
        <taxon>Eukaryota</taxon>
        <taxon>Fungi</taxon>
        <taxon>Dikarya</taxon>
        <taxon>Ascomycota</taxon>
        <taxon>Pezizomycotina</taxon>
        <taxon>Geoglossomycetes</taxon>
        <taxon>Geoglossales</taxon>
        <taxon>Geoglossaceae</taxon>
        <taxon>Trichoglossum</taxon>
    </lineage>
</organism>
<comment type="caution">
    <text evidence="2">The sequence shown here is derived from an EMBL/GenBank/DDBJ whole genome shotgun (WGS) entry which is preliminary data.</text>
</comment>